<accession>A0ABV3JPD6</accession>
<protein>
    <submittedName>
        <fullName evidence="1">Uncharacterized protein</fullName>
    </submittedName>
</protein>
<dbReference type="Gene3D" id="3.40.50.12780">
    <property type="entry name" value="N-terminal domain of ligase-like"/>
    <property type="match status" value="1"/>
</dbReference>
<dbReference type="EMBL" id="JBFATE010000028">
    <property type="protein sequence ID" value="MEV5250030.1"/>
    <property type="molecule type" value="Genomic_DNA"/>
</dbReference>
<comment type="caution">
    <text evidence="1">The sequence shown here is derived from an EMBL/GenBank/DDBJ whole genome shotgun (WGS) entry which is preliminary data.</text>
</comment>
<sequence length="163" mass="17901">MIGHDGPDRRQRAAHVTIADLYWRRCTRLHLRDVVHVRSGSATAIVFASPDRDERLAEVCEQLPALRHVVTVAGGPGDTTPDRMREAAPAPCTRPLLHHPATVLCTSGTADMPTGSTLSHARAATVRNEPFMVPGLPTRGRGKVIRQHPRDRYRTAVDRKVGV</sequence>
<dbReference type="Proteomes" id="UP001552527">
    <property type="component" value="Unassembled WGS sequence"/>
</dbReference>
<dbReference type="InterPro" id="IPR042099">
    <property type="entry name" value="ANL_N_sf"/>
</dbReference>
<gene>
    <name evidence="1" type="ORF">AB0K95_33010</name>
</gene>
<reference evidence="1 2" key="1">
    <citation type="submission" date="2024-06" db="EMBL/GenBank/DDBJ databases">
        <title>The Natural Products Discovery Center: Release of the First 8490 Sequenced Strains for Exploring Actinobacteria Biosynthetic Diversity.</title>
        <authorList>
            <person name="Kalkreuter E."/>
            <person name="Kautsar S.A."/>
            <person name="Yang D."/>
            <person name="Bader C.D."/>
            <person name="Teijaro C.N."/>
            <person name="Fluegel L."/>
            <person name="Davis C.M."/>
            <person name="Simpson J.R."/>
            <person name="Lauterbach L."/>
            <person name="Steele A.D."/>
            <person name="Gui C."/>
            <person name="Meng S."/>
            <person name="Li G."/>
            <person name="Viehrig K."/>
            <person name="Ye F."/>
            <person name="Su P."/>
            <person name="Kiefer A.F."/>
            <person name="Nichols A."/>
            <person name="Cepeda A.J."/>
            <person name="Yan W."/>
            <person name="Fan B."/>
            <person name="Jiang Y."/>
            <person name="Adhikari A."/>
            <person name="Zheng C.-J."/>
            <person name="Schuster L."/>
            <person name="Cowan T.M."/>
            <person name="Smanski M.J."/>
            <person name="Chevrette M.G."/>
            <person name="De Carvalho L.P.S."/>
            <person name="Shen B."/>
        </authorList>
    </citation>
    <scope>NUCLEOTIDE SEQUENCE [LARGE SCALE GENOMIC DNA]</scope>
    <source>
        <strain evidence="1 2">NPDC052768</strain>
    </source>
</reference>
<proteinExistence type="predicted"/>
<evidence type="ECO:0000313" key="2">
    <source>
        <dbReference type="Proteomes" id="UP001552527"/>
    </source>
</evidence>
<keyword evidence="2" id="KW-1185">Reference proteome</keyword>
<dbReference type="SUPFAM" id="SSF56801">
    <property type="entry name" value="Acetyl-CoA synthetase-like"/>
    <property type="match status" value="1"/>
</dbReference>
<evidence type="ECO:0000313" key="1">
    <source>
        <dbReference type="EMBL" id="MEV5250030.1"/>
    </source>
</evidence>
<name>A0ABV3JPD6_9ACTN</name>
<dbReference type="RefSeq" id="WP_364027807.1">
    <property type="nucleotide sequence ID" value="NZ_JBFATD010000032.1"/>
</dbReference>
<organism evidence="1 2">
    <name type="scientific">Streptomyces werraensis</name>
    <dbReference type="NCBI Taxonomy" id="68284"/>
    <lineage>
        <taxon>Bacteria</taxon>
        <taxon>Bacillati</taxon>
        <taxon>Actinomycetota</taxon>
        <taxon>Actinomycetes</taxon>
        <taxon>Kitasatosporales</taxon>
        <taxon>Streptomycetaceae</taxon>
        <taxon>Streptomyces</taxon>
    </lineage>
</organism>